<feature type="transmembrane region" description="Helical" evidence="1">
    <location>
        <begin position="12"/>
        <end position="32"/>
    </location>
</feature>
<evidence type="ECO:0000313" key="2">
    <source>
        <dbReference type="EMBL" id="PTW58787.1"/>
    </source>
</evidence>
<dbReference type="OrthoDB" id="8020840at2"/>
<feature type="transmembrane region" description="Helical" evidence="1">
    <location>
        <begin position="52"/>
        <end position="78"/>
    </location>
</feature>
<comment type="caution">
    <text evidence="2">The sequence shown here is derived from an EMBL/GenBank/DDBJ whole genome shotgun (WGS) entry which is preliminary data.</text>
</comment>
<keyword evidence="1" id="KW-0472">Membrane</keyword>
<keyword evidence="1" id="KW-0812">Transmembrane</keyword>
<evidence type="ECO:0000256" key="1">
    <source>
        <dbReference type="SAM" id="Phobius"/>
    </source>
</evidence>
<name>A0A2T5V4T8_9HYPH</name>
<feature type="transmembrane region" description="Helical" evidence="1">
    <location>
        <begin position="84"/>
        <end position="102"/>
    </location>
</feature>
<dbReference type="Pfam" id="PF05437">
    <property type="entry name" value="AzlD"/>
    <property type="match status" value="1"/>
</dbReference>
<proteinExistence type="predicted"/>
<keyword evidence="1" id="KW-1133">Transmembrane helix</keyword>
<evidence type="ECO:0000313" key="3">
    <source>
        <dbReference type="Proteomes" id="UP000244081"/>
    </source>
</evidence>
<accession>A0A2T5V4T8</accession>
<dbReference type="RefSeq" id="WP_107991318.1">
    <property type="nucleotide sequence ID" value="NZ_QAYG01000009.1"/>
</dbReference>
<gene>
    <name evidence="2" type="ORF">C8N35_10991</name>
</gene>
<reference evidence="2 3" key="1">
    <citation type="submission" date="2018-04" db="EMBL/GenBank/DDBJ databases">
        <title>Genomic Encyclopedia of Archaeal and Bacterial Type Strains, Phase II (KMG-II): from individual species to whole genera.</title>
        <authorList>
            <person name="Goeker M."/>
        </authorList>
    </citation>
    <scope>NUCLEOTIDE SEQUENCE [LARGE SCALE GENOMIC DNA]</scope>
    <source>
        <strain evidence="2 3">DSM 23382</strain>
    </source>
</reference>
<dbReference type="Proteomes" id="UP000244081">
    <property type="component" value="Unassembled WGS sequence"/>
</dbReference>
<keyword evidence="3" id="KW-1185">Reference proteome</keyword>
<protein>
    <submittedName>
        <fullName evidence="2">Putative membrane protein</fullName>
    </submittedName>
</protein>
<sequence length="103" mass="10471">MSAFDLDPATLAAFVAMGVATYATRLAGLLLVRHIPTTGRFKAALEAVPPAVLMAVIAPMAIATGWAETIAAAITAIAATKLPLFVVVVIGVVSVVALRMVLG</sequence>
<dbReference type="EMBL" id="QAYG01000009">
    <property type="protein sequence ID" value="PTW58787.1"/>
    <property type="molecule type" value="Genomic_DNA"/>
</dbReference>
<organism evidence="2 3">
    <name type="scientific">Breoghania corrubedonensis</name>
    <dbReference type="NCBI Taxonomy" id="665038"/>
    <lineage>
        <taxon>Bacteria</taxon>
        <taxon>Pseudomonadati</taxon>
        <taxon>Pseudomonadota</taxon>
        <taxon>Alphaproteobacteria</taxon>
        <taxon>Hyphomicrobiales</taxon>
        <taxon>Stappiaceae</taxon>
        <taxon>Breoghania</taxon>
    </lineage>
</organism>
<dbReference type="InterPro" id="IPR008407">
    <property type="entry name" value="Brnchd-chn_aa_trnsp_AzlD"/>
</dbReference>
<dbReference type="AlphaFoldDB" id="A0A2T5V4T8"/>